<comment type="catalytic activity">
    <reaction evidence="1">
        <text>Hydrolysis of alkylated DNA, releasing 3-methyladenine, 3-methylguanine, 7-methylguanine and 7-methyladenine.</text>
        <dbReference type="EC" id="3.2.2.21"/>
    </reaction>
</comment>
<evidence type="ECO:0000259" key="5">
    <source>
        <dbReference type="SMART" id="SM00478"/>
    </source>
</evidence>
<dbReference type="InterPro" id="IPR051912">
    <property type="entry name" value="Alkylbase_DNA_Glycosylase/TA"/>
</dbReference>
<keyword evidence="4" id="KW-0234">DNA repair</keyword>
<dbReference type="GO" id="GO:0032993">
    <property type="term" value="C:protein-DNA complex"/>
    <property type="evidence" value="ECO:0007669"/>
    <property type="project" value="TreeGrafter"/>
</dbReference>
<dbReference type="Gene3D" id="1.10.1670.40">
    <property type="match status" value="1"/>
</dbReference>
<evidence type="ECO:0000256" key="4">
    <source>
        <dbReference type="ARBA" id="ARBA00023204"/>
    </source>
</evidence>
<dbReference type="RefSeq" id="WP_189989842.1">
    <property type="nucleotide sequence ID" value="NZ_BMZS01000005.1"/>
</dbReference>
<proteinExistence type="predicted"/>
<dbReference type="GO" id="GO:0008725">
    <property type="term" value="F:DNA-3-methyladenine glycosylase activity"/>
    <property type="evidence" value="ECO:0007669"/>
    <property type="project" value="TreeGrafter"/>
</dbReference>
<sequence length="218" mass="22823">MTAATDRRAALAAGLARLGDEHPALAAVIAEVGTPEPRILEPGFGSLLRIVVGQQVSTAAAAAIWDRLADAGGDDVARFLGFDDATLGRIGLSRAKMRYGRALAAAVANGTLDPCGLANLPGEEATARLTALPGIGRWTAEIYRMFALGDPDVFPVGDLALREGVRMALGLEDRPPPARAESLTAAWRPERSAAALLLWRLYRHRRGIAVLGADGSGP</sequence>
<feature type="domain" description="HhH-GPD" evidence="5">
    <location>
        <begin position="52"/>
        <end position="207"/>
    </location>
</feature>
<dbReference type="PANTHER" id="PTHR43003">
    <property type="entry name" value="DNA-3-METHYLADENINE GLYCOSYLASE"/>
    <property type="match status" value="1"/>
</dbReference>
<dbReference type="AlphaFoldDB" id="A0A918XRU3"/>
<dbReference type="GO" id="GO:0032131">
    <property type="term" value="F:alkylated DNA binding"/>
    <property type="evidence" value="ECO:0007669"/>
    <property type="project" value="TreeGrafter"/>
</dbReference>
<evidence type="ECO:0000313" key="7">
    <source>
        <dbReference type="Proteomes" id="UP000630353"/>
    </source>
</evidence>
<dbReference type="InterPro" id="IPR003265">
    <property type="entry name" value="HhH-GPD_domain"/>
</dbReference>
<keyword evidence="7" id="KW-1185">Reference proteome</keyword>
<accession>A0A918XRU3</accession>
<evidence type="ECO:0000256" key="1">
    <source>
        <dbReference type="ARBA" id="ARBA00000086"/>
    </source>
</evidence>
<evidence type="ECO:0000256" key="2">
    <source>
        <dbReference type="ARBA" id="ARBA00012000"/>
    </source>
</evidence>
<dbReference type="InterPro" id="IPR011257">
    <property type="entry name" value="DNA_glycosylase"/>
</dbReference>
<dbReference type="GO" id="GO:0043916">
    <property type="term" value="F:DNA-7-methylguanine glycosylase activity"/>
    <property type="evidence" value="ECO:0007669"/>
    <property type="project" value="TreeGrafter"/>
</dbReference>
<comment type="caution">
    <text evidence="6">The sequence shown here is derived from an EMBL/GenBank/DDBJ whole genome shotgun (WGS) entry which is preliminary data.</text>
</comment>
<name>A0A918XRU3_9PROT</name>
<dbReference type="PANTHER" id="PTHR43003:SF13">
    <property type="entry name" value="DNA-3-METHYLADENINE GLYCOSYLASE 2"/>
    <property type="match status" value="1"/>
</dbReference>
<dbReference type="CDD" id="cd00056">
    <property type="entry name" value="ENDO3c"/>
    <property type="match status" value="1"/>
</dbReference>
<protein>
    <recommendedName>
        <fullName evidence="2">DNA-3-methyladenine glycosylase II</fullName>
        <ecNumber evidence="2">3.2.2.21</ecNumber>
    </recommendedName>
</protein>
<dbReference type="EMBL" id="BMZS01000005">
    <property type="protein sequence ID" value="GHD50748.1"/>
    <property type="molecule type" value="Genomic_DNA"/>
</dbReference>
<dbReference type="EC" id="3.2.2.21" evidence="2"/>
<dbReference type="SUPFAM" id="SSF48150">
    <property type="entry name" value="DNA-glycosylase"/>
    <property type="match status" value="1"/>
</dbReference>
<evidence type="ECO:0000256" key="3">
    <source>
        <dbReference type="ARBA" id="ARBA00022763"/>
    </source>
</evidence>
<dbReference type="GO" id="GO:0006285">
    <property type="term" value="P:base-excision repair, AP site formation"/>
    <property type="evidence" value="ECO:0007669"/>
    <property type="project" value="TreeGrafter"/>
</dbReference>
<dbReference type="Gene3D" id="1.10.340.30">
    <property type="entry name" value="Hypothetical protein, domain 2"/>
    <property type="match status" value="1"/>
</dbReference>
<dbReference type="Pfam" id="PF00730">
    <property type="entry name" value="HhH-GPD"/>
    <property type="match status" value="1"/>
</dbReference>
<dbReference type="GO" id="GO:0005737">
    <property type="term" value="C:cytoplasm"/>
    <property type="evidence" value="ECO:0007669"/>
    <property type="project" value="TreeGrafter"/>
</dbReference>
<reference evidence="6" key="2">
    <citation type="submission" date="2020-09" db="EMBL/GenBank/DDBJ databases">
        <authorList>
            <person name="Sun Q."/>
            <person name="Kim S."/>
        </authorList>
    </citation>
    <scope>NUCLEOTIDE SEQUENCE</scope>
    <source>
        <strain evidence="6">KCTC 42651</strain>
    </source>
</reference>
<dbReference type="SMART" id="SM00478">
    <property type="entry name" value="ENDO3c"/>
    <property type="match status" value="1"/>
</dbReference>
<organism evidence="6 7">
    <name type="scientific">Thalassobaculum fulvum</name>
    <dbReference type="NCBI Taxonomy" id="1633335"/>
    <lineage>
        <taxon>Bacteria</taxon>
        <taxon>Pseudomonadati</taxon>
        <taxon>Pseudomonadota</taxon>
        <taxon>Alphaproteobacteria</taxon>
        <taxon>Rhodospirillales</taxon>
        <taxon>Thalassobaculaceae</taxon>
        <taxon>Thalassobaculum</taxon>
    </lineage>
</organism>
<dbReference type="Proteomes" id="UP000630353">
    <property type="component" value="Unassembled WGS sequence"/>
</dbReference>
<evidence type="ECO:0000313" key="6">
    <source>
        <dbReference type="EMBL" id="GHD50748.1"/>
    </source>
</evidence>
<reference evidence="6" key="1">
    <citation type="journal article" date="2014" name="Int. J. Syst. Evol. Microbiol.">
        <title>Complete genome sequence of Corynebacterium casei LMG S-19264T (=DSM 44701T), isolated from a smear-ripened cheese.</title>
        <authorList>
            <consortium name="US DOE Joint Genome Institute (JGI-PGF)"/>
            <person name="Walter F."/>
            <person name="Albersmeier A."/>
            <person name="Kalinowski J."/>
            <person name="Ruckert C."/>
        </authorList>
    </citation>
    <scope>NUCLEOTIDE SEQUENCE</scope>
    <source>
        <strain evidence="6">KCTC 42651</strain>
    </source>
</reference>
<dbReference type="GO" id="GO:0006307">
    <property type="term" value="P:DNA alkylation repair"/>
    <property type="evidence" value="ECO:0007669"/>
    <property type="project" value="TreeGrafter"/>
</dbReference>
<gene>
    <name evidence="6" type="ORF">GCM10017083_24400</name>
</gene>
<keyword evidence="3" id="KW-0227">DNA damage</keyword>